<dbReference type="SUPFAM" id="SSF52540">
    <property type="entry name" value="P-loop containing nucleoside triphosphate hydrolases"/>
    <property type="match status" value="1"/>
</dbReference>
<protein>
    <recommendedName>
        <fullName evidence="14">Helicase SKI2W</fullName>
    </recommendedName>
</protein>
<dbReference type="Pfam" id="PF08148">
    <property type="entry name" value="DSHCT"/>
    <property type="match status" value="1"/>
</dbReference>
<evidence type="ECO:0000256" key="1">
    <source>
        <dbReference type="ARBA" id="ARBA00004496"/>
    </source>
</evidence>
<evidence type="ECO:0000256" key="6">
    <source>
        <dbReference type="ARBA" id="ARBA00022806"/>
    </source>
</evidence>
<proteinExistence type="inferred from homology"/>
<keyword evidence="4" id="KW-0547">Nucleotide-binding</keyword>
<dbReference type="GO" id="GO:0070478">
    <property type="term" value="P:nuclear-transcribed mRNA catabolic process, 3'-5' exonucleolytic nonsense-mediated decay"/>
    <property type="evidence" value="ECO:0007669"/>
    <property type="project" value="TreeGrafter"/>
</dbReference>
<dbReference type="GO" id="GO:0003723">
    <property type="term" value="F:RNA binding"/>
    <property type="evidence" value="ECO:0007669"/>
    <property type="project" value="UniProtKB-KW"/>
</dbReference>
<evidence type="ECO:0000256" key="7">
    <source>
        <dbReference type="ARBA" id="ARBA00022840"/>
    </source>
</evidence>
<evidence type="ECO:0000256" key="4">
    <source>
        <dbReference type="ARBA" id="ARBA00022741"/>
    </source>
</evidence>
<accession>A0AAD3CIJ6</accession>
<dbReference type="InterPro" id="IPR027417">
    <property type="entry name" value="P-loop_NTPase"/>
</dbReference>
<feature type="region of interest" description="Disordered" evidence="9">
    <location>
        <begin position="13"/>
        <end position="35"/>
    </location>
</feature>
<dbReference type="GO" id="GO:0005524">
    <property type="term" value="F:ATP binding"/>
    <property type="evidence" value="ECO:0007669"/>
    <property type="project" value="UniProtKB-KW"/>
</dbReference>
<dbReference type="InterPro" id="IPR001650">
    <property type="entry name" value="Helicase_C-like"/>
</dbReference>
<dbReference type="EMBL" id="BLLK01000020">
    <property type="protein sequence ID" value="GFH45464.1"/>
    <property type="molecule type" value="Genomic_DNA"/>
</dbReference>
<dbReference type="InterPro" id="IPR016438">
    <property type="entry name" value="SKI2-like"/>
</dbReference>
<dbReference type="SMART" id="SM00490">
    <property type="entry name" value="HELICc"/>
    <property type="match status" value="1"/>
</dbReference>
<dbReference type="PANTHER" id="PTHR12131:SF1">
    <property type="entry name" value="ATP-DEPENDENT RNA HELICASE SUPV3L1, MITOCHONDRIAL-RELATED"/>
    <property type="match status" value="1"/>
</dbReference>
<evidence type="ECO:0000256" key="2">
    <source>
        <dbReference type="ARBA" id="ARBA00010140"/>
    </source>
</evidence>
<keyword evidence="6" id="KW-0347">Helicase</keyword>
<dbReference type="CDD" id="cd18795">
    <property type="entry name" value="SF2_C_Ski2"/>
    <property type="match status" value="1"/>
</dbReference>
<dbReference type="SMART" id="SM01142">
    <property type="entry name" value="DSHCT"/>
    <property type="match status" value="1"/>
</dbReference>
<feature type="domain" description="Helicase C-terminal" evidence="11">
    <location>
        <begin position="691"/>
        <end position="891"/>
    </location>
</feature>
<feature type="domain" description="Helicase ATP-binding" evidence="10">
    <location>
        <begin position="443"/>
        <end position="600"/>
    </location>
</feature>
<dbReference type="InterPro" id="IPR011545">
    <property type="entry name" value="DEAD/DEAH_box_helicase_dom"/>
</dbReference>
<dbReference type="Gene3D" id="3.40.50.300">
    <property type="entry name" value="P-loop containing nucleotide triphosphate hydrolases"/>
    <property type="match status" value="2"/>
</dbReference>
<keyword evidence="13" id="KW-1185">Reference proteome</keyword>
<dbReference type="Proteomes" id="UP001054902">
    <property type="component" value="Unassembled WGS sequence"/>
</dbReference>
<feature type="compositionally biased region" description="Polar residues" evidence="9">
    <location>
        <begin position="664"/>
        <end position="686"/>
    </location>
</feature>
<organism evidence="12 13">
    <name type="scientific">Chaetoceros tenuissimus</name>
    <dbReference type="NCBI Taxonomy" id="426638"/>
    <lineage>
        <taxon>Eukaryota</taxon>
        <taxon>Sar</taxon>
        <taxon>Stramenopiles</taxon>
        <taxon>Ochrophyta</taxon>
        <taxon>Bacillariophyta</taxon>
        <taxon>Coscinodiscophyceae</taxon>
        <taxon>Chaetocerotophycidae</taxon>
        <taxon>Chaetocerotales</taxon>
        <taxon>Chaetocerotaceae</taxon>
        <taxon>Chaetoceros</taxon>
    </lineage>
</organism>
<comment type="caution">
    <text evidence="12">The sequence shown here is derived from an EMBL/GenBank/DDBJ whole genome shotgun (WGS) entry which is preliminary data.</text>
</comment>
<gene>
    <name evidence="12" type="ORF">CTEN210_01938</name>
</gene>
<evidence type="ECO:0000313" key="12">
    <source>
        <dbReference type="EMBL" id="GFH45464.1"/>
    </source>
</evidence>
<dbReference type="GO" id="GO:0055087">
    <property type="term" value="C:Ski complex"/>
    <property type="evidence" value="ECO:0007669"/>
    <property type="project" value="TreeGrafter"/>
</dbReference>
<dbReference type="GO" id="GO:0016787">
    <property type="term" value="F:hydrolase activity"/>
    <property type="evidence" value="ECO:0007669"/>
    <property type="project" value="UniProtKB-KW"/>
</dbReference>
<dbReference type="InterPro" id="IPR012961">
    <property type="entry name" value="Ski2/MTR4_C"/>
</dbReference>
<dbReference type="FunFam" id="3.40.50.300:FF:000354">
    <property type="entry name" value="ATP-dependent RNA helicase SKI2"/>
    <property type="match status" value="1"/>
</dbReference>
<evidence type="ECO:0000256" key="5">
    <source>
        <dbReference type="ARBA" id="ARBA00022801"/>
    </source>
</evidence>
<name>A0AAD3CIJ6_9STRA</name>
<dbReference type="FunFam" id="1.10.3380.30:FF:000001">
    <property type="entry name" value="Ski2 ATP-dependent RNA helicase"/>
    <property type="match status" value="1"/>
</dbReference>
<dbReference type="PANTHER" id="PTHR12131">
    <property type="entry name" value="ATP-DEPENDENT RNA AND DNA HELICASE"/>
    <property type="match status" value="1"/>
</dbReference>
<evidence type="ECO:0008006" key="14">
    <source>
        <dbReference type="Google" id="ProtNLM"/>
    </source>
</evidence>
<reference evidence="12 13" key="1">
    <citation type="journal article" date="2021" name="Sci. Rep.">
        <title>The genome of the diatom Chaetoceros tenuissimus carries an ancient integrated fragment of an extant virus.</title>
        <authorList>
            <person name="Hongo Y."/>
            <person name="Kimura K."/>
            <person name="Takaki Y."/>
            <person name="Yoshida Y."/>
            <person name="Baba S."/>
            <person name="Kobayashi G."/>
            <person name="Nagasaki K."/>
            <person name="Hano T."/>
            <person name="Tomaru Y."/>
        </authorList>
    </citation>
    <scope>NUCLEOTIDE SEQUENCE [LARGE SCALE GENOMIC DNA]</scope>
    <source>
        <strain evidence="12 13">NIES-3715</strain>
    </source>
</reference>
<comment type="similarity">
    <text evidence="2">Belongs to the helicase family. SKI2 subfamily.</text>
</comment>
<dbReference type="InterPro" id="IPR014001">
    <property type="entry name" value="Helicase_ATP-bd"/>
</dbReference>
<dbReference type="Gene3D" id="1.10.3380.30">
    <property type="match status" value="2"/>
</dbReference>
<dbReference type="PROSITE" id="PS51194">
    <property type="entry name" value="HELICASE_CTER"/>
    <property type="match status" value="1"/>
</dbReference>
<evidence type="ECO:0000259" key="10">
    <source>
        <dbReference type="PROSITE" id="PS51192"/>
    </source>
</evidence>
<keyword evidence="5" id="KW-0378">Hydrolase</keyword>
<evidence type="ECO:0000256" key="3">
    <source>
        <dbReference type="ARBA" id="ARBA00022490"/>
    </source>
</evidence>
<feature type="region of interest" description="Disordered" evidence="9">
    <location>
        <begin position="646"/>
        <end position="686"/>
    </location>
</feature>
<keyword evidence="3" id="KW-0963">Cytoplasm</keyword>
<feature type="region of interest" description="Disordered" evidence="9">
    <location>
        <begin position="300"/>
        <end position="335"/>
    </location>
</feature>
<dbReference type="SMART" id="SM00487">
    <property type="entry name" value="DEXDc"/>
    <property type="match status" value="1"/>
</dbReference>
<keyword evidence="7" id="KW-0067">ATP-binding</keyword>
<evidence type="ECO:0000259" key="11">
    <source>
        <dbReference type="PROSITE" id="PS51194"/>
    </source>
</evidence>
<feature type="compositionally biased region" description="Acidic residues" evidence="9">
    <location>
        <begin position="314"/>
        <end position="328"/>
    </location>
</feature>
<dbReference type="InterPro" id="IPR050699">
    <property type="entry name" value="RNA-DNA_Helicase"/>
</dbReference>
<dbReference type="GO" id="GO:0003724">
    <property type="term" value="F:RNA helicase activity"/>
    <property type="evidence" value="ECO:0007669"/>
    <property type="project" value="InterPro"/>
</dbReference>
<evidence type="ECO:0000256" key="8">
    <source>
        <dbReference type="ARBA" id="ARBA00022884"/>
    </source>
</evidence>
<dbReference type="FunFam" id="3.40.50.300:FF:000987">
    <property type="entry name" value="DEAD/DEAH box RNA helicase"/>
    <property type="match status" value="1"/>
</dbReference>
<sequence length="1454" mass="162607">MIDKNKLEKLQMLLKQSAGEDTHASKKTTSDPEEKAFQPLLEKFGVVDKSHDSTSNKNILNPNIWKRDMYSMPLSSPQVTTIVPLRSLPKFSKIEEEKRYVQIMRPDANSDNASNEDNAIVEVPIDFIMPDTQTNDSGDKKELSQRPLNGNLSSKLVEYTRGQVGKRRPFKPGGIDDDDVESKKDEEVQQLPYCSPEEIENALLALKKGSVEAWNDGTLITNFPGASDQVGLRPEDVFNDSKAMGFNAEPGNKLLDADDQIEDHHQNVEESETVEARENTSNIIVSKMWEKSYFDDDSLFGDSSSSSSDSDSSVSDDEESAEELEVERDDAVMPDSVDEVIQTTADENQDMNIDTIIEELTTTTKASKLEQTMNAKQKKSSSITLQNIDNHNPLNVAKARNASKDRKSWAVTNLLNVKDFYSLVPNPAITYPFELDGFQKQAVCRIERGECIFVAAHTSAGKTVCAEYAIALARKHCTRAIYTSPIKALSNQKYRDFQDKFGDDVGLITGDLQINADSSCLIMTTEILRSMLYRGADLIRDIEWVIFDEVHYINDTERGVVWEEVIIMLPDYVNMVFLSATTPNTNEFSDWIGKTKKKPVHVIKTDYRPVPLSHFLYAGKKLHKVLEGQSGFLEKGYKDAGLAMLPASEKQKKEQGKKKGTLGGSKQNTATTRHVSGSSHSAWQQSGSRQDWTSLVKFLEREELMPTVVFSFSKKKCEEIANMLRSLDLNTATERNAAHAFAIQTMKRLSPKDASLPQVVNTCEMVKRGIGVHHGGLLPILKEMVEILFSRNLIKVLFATETFAMGVNMPARAVVFNSIRKHDGTRFRVLEPGEYTQMAGRAGRRGLDKVGTVIMCCFGDEPPPQMILRNMLTGSSTRLSSQFRLTYNMILNLLRVEDMTVESMIKRSFSEFATQRALTANDYPNLLKRGTKALSKLEEEFAKGAEERIKFGIDDISDYYETASKLLSRNNDALMYLINASGNTAGGALIQGRVLFLTAARKKGIVNSPAIIVKSPQLFSGQNTISKPLVCIVLLPLSFTMDEDNTEESASQEFSLGHIGNVKGRYYKYIEVNSDEILFISSVKHKIDADKLYKEEKSSYGLKSGRAKSSTNSFFNMKPVARQVDDFGFGNMKARGKGDDLLGGNSRGGKWDEEQSIEKVVSQLLEVEQLESQAAVEILSLRECTKGGVFQGDDMLHFGNLSNEIQGLAMDAKSYKAHLHPDLQTHYSTVEKKETLKKTTYILRHLLSNEALALFPDFLQRKSLLKTLSYIDEYDIVKVKGRVACECNTCEELIVTEIVFEGILNDLEPAEIVAALSSLIFQEKAEVDLESSELPTRLKDTCVAMQKIALNIGKLQNEHGLMIDPKDYCDSSLKFGLVHVVYEWALGVPFSNICQLTLVQEGSIVRTITRLDELCREVRNCARVVGNPTLYRKMEEASVAIKRDIVFASSLYVN</sequence>
<comment type="subcellular location">
    <subcellularLocation>
        <location evidence="1">Cytoplasm</location>
    </subcellularLocation>
</comment>
<feature type="compositionally biased region" description="Low complexity" evidence="9">
    <location>
        <begin position="300"/>
        <end position="313"/>
    </location>
</feature>
<evidence type="ECO:0000256" key="9">
    <source>
        <dbReference type="SAM" id="MobiDB-lite"/>
    </source>
</evidence>
<dbReference type="Pfam" id="PF00270">
    <property type="entry name" value="DEAD"/>
    <property type="match status" value="1"/>
</dbReference>
<dbReference type="PROSITE" id="PS51192">
    <property type="entry name" value="HELICASE_ATP_BIND_1"/>
    <property type="match status" value="1"/>
</dbReference>
<keyword evidence="8" id="KW-0694">RNA-binding</keyword>
<evidence type="ECO:0000313" key="13">
    <source>
        <dbReference type="Proteomes" id="UP001054902"/>
    </source>
</evidence>
<dbReference type="Pfam" id="PF00271">
    <property type="entry name" value="Helicase_C"/>
    <property type="match status" value="1"/>
</dbReference>
<dbReference type="PIRSF" id="PIRSF005198">
    <property type="entry name" value="Antiviral_helicase_SKI2"/>
    <property type="match status" value="1"/>
</dbReference>
<feature type="compositionally biased region" description="Basic and acidic residues" evidence="9">
    <location>
        <begin position="18"/>
        <end position="35"/>
    </location>
</feature>